<feature type="compositionally biased region" description="Acidic residues" evidence="1">
    <location>
        <begin position="24"/>
        <end position="47"/>
    </location>
</feature>
<name>A0AAP0LKS2_9ROSI</name>
<feature type="compositionally biased region" description="Basic residues" evidence="1">
    <location>
        <begin position="446"/>
        <end position="468"/>
    </location>
</feature>
<evidence type="ECO:0000256" key="1">
    <source>
        <dbReference type="SAM" id="MobiDB-lite"/>
    </source>
</evidence>
<sequence>MDKGKGLADEHSNEESIDYSGNEEVPDEDNSSDEEVPDEFPNSEDENDVPKSSSTVRGPTKNSGRMRMSGGKLVVRYNGLGVPVGTEATELASFIGLLGRTSIPDINQEWRKVTPDLKSRLWEFIKERFIVHPNSKKQVFQALGSAFRNFKYLLTTKYILPHKHNHKRLKRPHFQYSHIPQNRIRHQQQNKRAKNKWNHRLSRKGYAGLLDEICSETGLVETEVDRSVAWKRARKMKNGEYDPDVESVVKKIDALEEKAKKGEFKADARNDILARSIGRPATSGHMQGVGKFISPKMYFDTPNNSFQMRQERLNILERLDKQEAELSDLKKKIKKQPRHSDVGSSNFPLDEQTIEDEAEEMTARNEDKACQSIGMTRNGSPAKKKHETLTKKRQSPKKKKESPKKQVIVDCPRDNLGSPKERQSQRKNESPKKQVTVDCPRDKPGSLKKRQSPRKKKESPMKPHKKPRMTLDCPRDKPCSPKKKTSPKKPQEKPLSRRRTRNYHTVHMNRVPGLVIFGNLCEKNLAQMGYYVPYQLDEEVYKHPTKAHIGLDECLIFMSIEDIRLKLKQLRATSSYLEVDFDIYIPLLKTESGSQKPKPMAQNNNRTLKELAAPNLDQQPLCIENPNP</sequence>
<reference evidence="2 3" key="1">
    <citation type="submission" date="2024-05" db="EMBL/GenBank/DDBJ databases">
        <title>Haplotype-resolved chromosome-level genome assembly of Huyou (Citrus changshanensis).</title>
        <authorList>
            <person name="Miao C."/>
            <person name="Chen W."/>
            <person name="Wu Y."/>
            <person name="Wang L."/>
            <person name="Zhao S."/>
            <person name="Grierson D."/>
            <person name="Xu C."/>
            <person name="Chen K."/>
        </authorList>
    </citation>
    <scope>NUCLEOTIDE SEQUENCE [LARGE SCALE GENOMIC DNA]</scope>
    <source>
        <strain evidence="2">01-14</strain>
        <tissue evidence="2">Leaf</tissue>
    </source>
</reference>
<dbReference type="AlphaFoldDB" id="A0AAP0LKS2"/>
<organism evidence="2 3">
    <name type="scientific">Citrus x changshan-huyou</name>
    <dbReference type="NCBI Taxonomy" id="2935761"/>
    <lineage>
        <taxon>Eukaryota</taxon>
        <taxon>Viridiplantae</taxon>
        <taxon>Streptophyta</taxon>
        <taxon>Embryophyta</taxon>
        <taxon>Tracheophyta</taxon>
        <taxon>Spermatophyta</taxon>
        <taxon>Magnoliopsida</taxon>
        <taxon>eudicotyledons</taxon>
        <taxon>Gunneridae</taxon>
        <taxon>Pentapetalae</taxon>
        <taxon>rosids</taxon>
        <taxon>malvids</taxon>
        <taxon>Sapindales</taxon>
        <taxon>Rutaceae</taxon>
        <taxon>Aurantioideae</taxon>
        <taxon>Citrus</taxon>
    </lineage>
</organism>
<keyword evidence="3" id="KW-1185">Reference proteome</keyword>
<feature type="compositionally biased region" description="Basic and acidic residues" evidence="1">
    <location>
        <begin position="1"/>
        <end position="14"/>
    </location>
</feature>
<feature type="region of interest" description="Disordered" evidence="1">
    <location>
        <begin position="593"/>
        <end position="628"/>
    </location>
</feature>
<protein>
    <submittedName>
        <fullName evidence="2">Uncharacterized protein</fullName>
    </submittedName>
</protein>
<evidence type="ECO:0000313" key="2">
    <source>
        <dbReference type="EMBL" id="KAK9174849.1"/>
    </source>
</evidence>
<comment type="caution">
    <text evidence="2">The sequence shown here is derived from an EMBL/GenBank/DDBJ whole genome shotgun (WGS) entry which is preliminary data.</text>
</comment>
<feature type="region of interest" description="Disordered" evidence="1">
    <location>
        <begin position="1"/>
        <end position="67"/>
    </location>
</feature>
<feature type="region of interest" description="Disordered" evidence="1">
    <location>
        <begin position="330"/>
        <end position="500"/>
    </location>
</feature>
<feature type="compositionally biased region" description="Polar residues" evidence="1">
    <location>
        <begin position="593"/>
        <end position="606"/>
    </location>
</feature>
<gene>
    <name evidence="2" type="ORF">WN944_026853</name>
</gene>
<dbReference type="PANTHER" id="PTHR33018:SF31">
    <property type="entry name" value="TRANSPOSASE, PTTA_EN_SPM, PLANT"/>
    <property type="match status" value="1"/>
</dbReference>
<feature type="compositionally biased region" description="Polar residues" evidence="1">
    <location>
        <begin position="50"/>
        <end position="63"/>
    </location>
</feature>
<dbReference type="Proteomes" id="UP001428341">
    <property type="component" value="Unassembled WGS sequence"/>
</dbReference>
<dbReference type="EMBL" id="JBCGBO010000025">
    <property type="protein sequence ID" value="KAK9174849.1"/>
    <property type="molecule type" value="Genomic_DNA"/>
</dbReference>
<accession>A0AAP0LKS2</accession>
<feature type="compositionally biased region" description="Basic and acidic residues" evidence="1">
    <location>
        <begin position="419"/>
        <end position="432"/>
    </location>
</feature>
<feature type="compositionally biased region" description="Basic residues" evidence="1">
    <location>
        <begin position="382"/>
        <end position="402"/>
    </location>
</feature>
<dbReference type="PANTHER" id="PTHR33018">
    <property type="entry name" value="OS10G0338966 PROTEIN-RELATED"/>
    <property type="match status" value="1"/>
</dbReference>
<evidence type="ECO:0000313" key="3">
    <source>
        <dbReference type="Proteomes" id="UP001428341"/>
    </source>
</evidence>
<proteinExistence type="predicted"/>